<reference evidence="5" key="2">
    <citation type="journal article" date="2022" name="Front. Microbiol.">
        <title>Comparative Genomic Analysis Revealed Distinct Molecular Components and Organization of CO2-Concentrating Mechanism in Thermophilic Cyanobacteria.</title>
        <authorList>
            <person name="Tang J."/>
            <person name="Zhou H."/>
            <person name="Yao D."/>
            <person name="Riaz S."/>
            <person name="You D."/>
            <person name="Klepacz-Smolka A."/>
            <person name="Daroch M."/>
        </authorList>
    </citation>
    <scope>NUCLEOTIDE SEQUENCE [LARGE SCALE GENOMIC DNA]</scope>
    <source>
        <strain evidence="5">PCC 6715</strain>
    </source>
</reference>
<keyword evidence="2" id="KW-0012">Acyltransferase</keyword>
<dbReference type="Pfam" id="PF00583">
    <property type="entry name" value="Acetyltransf_1"/>
    <property type="match status" value="1"/>
</dbReference>
<dbReference type="KEGG" id="slw:BRW62_04255"/>
<sequence length="159" mass="17688">MIEIRLAAAADIPSVALLVAFSFHPGNGWQALWRSFVQLGIEHDLRDRWRSASPHYRCWLAITTTPQPLCVGSVELDLRPINGHPQPYLSNLAVHPDYRRQGIGRKLLSTVTASLAASPYSSLYLHVLAKNNAARQLYRRCGFVVIGEDTTVWGSGSYC</sequence>
<evidence type="ECO:0000256" key="1">
    <source>
        <dbReference type="ARBA" id="ARBA00022679"/>
    </source>
</evidence>
<keyword evidence="5" id="KW-1185">Reference proteome</keyword>
<gene>
    <name evidence="4" type="ORF">BRW62_04255</name>
</gene>
<feature type="domain" description="N-acetyltransferase" evidence="3">
    <location>
        <begin position="2"/>
        <end position="159"/>
    </location>
</feature>
<evidence type="ECO:0000313" key="5">
    <source>
        <dbReference type="Proteomes" id="UP000231057"/>
    </source>
</evidence>
<organism evidence="4 5">
    <name type="scientific">Parathermosynechococcus lividus PCC 6715</name>
    <dbReference type="NCBI Taxonomy" id="1917166"/>
    <lineage>
        <taxon>Bacteria</taxon>
        <taxon>Bacillati</taxon>
        <taxon>Cyanobacteriota</taxon>
        <taxon>Cyanophyceae</taxon>
        <taxon>Acaryochloridales</taxon>
        <taxon>Thermosynechococcaceae</taxon>
        <taxon>Parathermosynechococcus</taxon>
    </lineage>
</organism>
<dbReference type="PROSITE" id="PS51186">
    <property type="entry name" value="GNAT"/>
    <property type="match status" value="1"/>
</dbReference>
<evidence type="ECO:0000259" key="3">
    <source>
        <dbReference type="PROSITE" id="PS51186"/>
    </source>
</evidence>
<proteinExistence type="predicted"/>
<dbReference type="GO" id="GO:0016747">
    <property type="term" value="F:acyltransferase activity, transferring groups other than amino-acyl groups"/>
    <property type="evidence" value="ECO:0007669"/>
    <property type="project" value="InterPro"/>
</dbReference>
<accession>A0A2D2Q0Q0</accession>
<dbReference type="Proteomes" id="UP000231057">
    <property type="component" value="Chromosome"/>
</dbReference>
<evidence type="ECO:0000256" key="2">
    <source>
        <dbReference type="ARBA" id="ARBA00023315"/>
    </source>
</evidence>
<reference evidence="4 5" key="1">
    <citation type="submission" date="2016-11" db="EMBL/GenBank/DDBJ databases">
        <title>Complete genome sequence of thermophilic cyanobacteria strain Synechococcus sp. PCC6715.</title>
        <authorList>
            <person name="Tang J."/>
            <person name="Daroch M."/>
            <person name="Liang Y."/>
            <person name="Jiang D."/>
            <person name="Shah M."/>
        </authorList>
    </citation>
    <scope>NUCLEOTIDE SEQUENCE [LARGE SCALE GENOMIC DNA]</scope>
    <source>
        <strain evidence="4 5">PCC 6715</strain>
    </source>
</reference>
<dbReference type="CDD" id="cd04301">
    <property type="entry name" value="NAT_SF"/>
    <property type="match status" value="1"/>
</dbReference>
<dbReference type="InterPro" id="IPR051556">
    <property type="entry name" value="N-term/lysine_N-AcTrnsfr"/>
</dbReference>
<dbReference type="AlphaFoldDB" id="A0A2D2Q0Q0"/>
<dbReference type="InterPro" id="IPR000182">
    <property type="entry name" value="GNAT_dom"/>
</dbReference>
<protein>
    <recommendedName>
        <fullName evidence="3">N-acetyltransferase domain-containing protein</fullName>
    </recommendedName>
</protein>
<name>A0A2D2Q0Q0_PARLV</name>
<dbReference type="SUPFAM" id="SSF55729">
    <property type="entry name" value="Acyl-CoA N-acyltransferases (Nat)"/>
    <property type="match status" value="1"/>
</dbReference>
<dbReference type="RefSeq" id="WP_227517567.1">
    <property type="nucleotide sequence ID" value="NZ_CP018092.1"/>
</dbReference>
<dbReference type="PANTHER" id="PTHR42919:SF8">
    <property type="entry name" value="N-ALPHA-ACETYLTRANSFERASE 50"/>
    <property type="match status" value="1"/>
</dbReference>
<dbReference type="PANTHER" id="PTHR42919">
    <property type="entry name" value="N-ALPHA-ACETYLTRANSFERASE"/>
    <property type="match status" value="1"/>
</dbReference>
<evidence type="ECO:0000313" key="4">
    <source>
        <dbReference type="EMBL" id="ATS18091.1"/>
    </source>
</evidence>
<dbReference type="InterPro" id="IPR016181">
    <property type="entry name" value="Acyl_CoA_acyltransferase"/>
</dbReference>
<keyword evidence="1" id="KW-0808">Transferase</keyword>
<dbReference type="EMBL" id="CP018092">
    <property type="protein sequence ID" value="ATS18091.1"/>
    <property type="molecule type" value="Genomic_DNA"/>
</dbReference>
<dbReference type="Gene3D" id="3.40.630.30">
    <property type="match status" value="1"/>
</dbReference>